<dbReference type="SUPFAM" id="SSF52467">
    <property type="entry name" value="DHS-like NAD/FAD-binding domain"/>
    <property type="match status" value="1"/>
</dbReference>
<feature type="binding site" evidence="10">
    <location>
        <position position="450"/>
    </location>
    <ligand>
        <name>Mg(2+)</name>
        <dbReference type="ChEBI" id="CHEBI:18420"/>
    </ligand>
</feature>
<organism evidence="15 16">
    <name type="scientific">Faucicola atlantae</name>
    <dbReference type="NCBI Taxonomy" id="34059"/>
    <lineage>
        <taxon>Bacteria</taxon>
        <taxon>Pseudomonadati</taxon>
        <taxon>Pseudomonadota</taxon>
        <taxon>Gammaproteobacteria</taxon>
        <taxon>Moraxellales</taxon>
        <taxon>Moraxellaceae</taxon>
        <taxon>Faucicola</taxon>
    </lineage>
</organism>
<evidence type="ECO:0000313" key="16">
    <source>
        <dbReference type="Proteomes" id="UP000092616"/>
    </source>
</evidence>
<evidence type="ECO:0000256" key="8">
    <source>
        <dbReference type="ARBA" id="ARBA00023052"/>
    </source>
</evidence>
<evidence type="ECO:0000256" key="3">
    <source>
        <dbReference type="ARBA" id="ARBA00007812"/>
    </source>
</evidence>
<name>A0A1B8QBL1_9GAMM</name>
<evidence type="ECO:0000256" key="11">
    <source>
        <dbReference type="RuleBase" id="RU362132"/>
    </source>
</evidence>
<dbReference type="InterPro" id="IPR029035">
    <property type="entry name" value="DHS-like_NAD/FAD-binding_dom"/>
</dbReference>
<feature type="domain" description="Thiamine pyrophosphate enzyme N-terminal TPP-binding" evidence="14">
    <location>
        <begin position="5"/>
        <end position="106"/>
    </location>
</feature>
<keyword evidence="16" id="KW-1185">Reference proteome</keyword>
<dbReference type="GO" id="GO:0005829">
    <property type="term" value="C:cytosol"/>
    <property type="evidence" value="ECO:0007669"/>
    <property type="project" value="TreeGrafter"/>
</dbReference>
<keyword evidence="5 10" id="KW-0479">Metal-binding</keyword>
<accession>A0A1B8QBL1</accession>
<dbReference type="InterPro" id="IPR029061">
    <property type="entry name" value="THDP-binding"/>
</dbReference>
<evidence type="ECO:0000256" key="10">
    <source>
        <dbReference type="PIRSR" id="PIRSR036565-2"/>
    </source>
</evidence>
<dbReference type="InterPro" id="IPR047213">
    <property type="entry name" value="TPP_PYR_PDC_IPDC-like"/>
</dbReference>
<keyword evidence="6" id="KW-0210">Decarboxylase</keyword>
<dbReference type="Proteomes" id="UP000092616">
    <property type="component" value="Unassembled WGS sequence"/>
</dbReference>
<keyword evidence="9" id="KW-0456">Lyase</keyword>
<evidence type="ECO:0000256" key="6">
    <source>
        <dbReference type="ARBA" id="ARBA00022793"/>
    </source>
</evidence>
<comment type="similarity">
    <text evidence="3 11">Belongs to the TPP enzyme family.</text>
</comment>
<evidence type="ECO:0000256" key="4">
    <source>
        <dbReference type="ARBA" id="ARBA00013202"/>
    </source>
</evidence>
<dbReference type="GO" id="GO:0000949">
    <property type="term" value="P:aromatic amino acid family catabolic process to alcohol via Ehrlich pathway"/>
    <property type="evidence" value="ECO:0007669"/>
    <property type="project" value="TreeGrafter"/>
</dbReference>
<dbReference type="InterPro" id="IPR012000">
    <property type="entry name" value="Thiamin_PyroP_enz_cen_dom"/>
</dbReference>
<proteinExistence type="inferred from homology"/>
<sequence length="572" mass="62408">MEQTTIGKYLAARLEEIGLKHYFTVPGDYNLTLLDELISNKNMQYVGNCNELNAAYAAEGYARANGAGAMITTFNVGAFSALNGIVGAYAERLPVIFVCSAPNSNDIFSNRFVHHSIATHDFSYQYEMIKRVTCAAERILHAENAPAQIDNAIRTAIRERKPAYIEIPANLSTAKCSAPQPLLLDAPVGGNTPLPVNEAALNAAIKAIAEQLNKAEKPVLLAGPHLRSFGAVDAFRRLAEALGCAVAVLPNAKSFFPEDHPQFIGVYLGKVSSPGCDAIMEWSDMVLSVGSVFTDYSTVGWTMALPEREKMIDVRAWDVQLPEADFTNVPMAQVLDGLVAHVNANKTTLEQFNRDNQIGEVVDYTPQAADARLSRAEMVNQIEHKLIDADTTLVVETGDSWFNGMYMRLPNGAGFEIEMQYGSIGWSLPASLGYALGDQPERRVVLMIGDGSFQLTAQEISKMIELKQEIIMVVVNNYGYVIESAIHEGPYNYYQNWDYAALMTAFNGKDGNGLGLTATTAGELNDAIMQAKAHKGGPVLIECQIDHDDYTKQLITWGSAAAEANARPPKHV</sequence>
<dbReference type="CDD" id="cd07038">
    <property type="entry name" value="TPP_PYR_PDC_IPDC_like"/>
    <property type="match status" value="1"/>
</dbReference>
<gene>
    <name evidence="15" type="ORF">A9306_09825</name>
</gene>
<dbReference type="FunFam" id="3.40.50.970:FF:000024">
    <property type="entry name" value="Pyruvate decarboxylase isozyme"/>
    <property type="match status" value="1"/>
</dbReference>
<dbReference type="InterPro" id="IPR011766">
    <property type="entry name" value="TPP_enzyme_TPP-bd"/>
</dbReference>
<dbReference type="EC" id="4.1.1.1" evidence="4"/>
<dbReference type="InterPro" id="IPR012110">
    <property type="entry name" value="PDC/IPDC-like"/>
</dbReference>
<evidence type="ECO:0000256" key="5">
    <source>
        <dbReference type="ARBA" id="ARBA00022723"/>
    </source>
</evidence>
<evidence type="ECO:0000256" key="9">
    <source>
        <dbReference type="ARBA" id="ARBA00023239"/>
    </source>
</evidence>
<dbReference type="PANTHER" id="PTHR43452">
    <property type="entry name" value="PYRUVATE DECARBOXYLASE"/>
    <property type="match status" value="1"/>
</dbReference>
<dbReference type="CDD" id="cd02005">
    <property type="entry name" value="TPP_PDC_IPDC"/>
    <property type="match status" value="1"/>
</dbReference>
<dbReference type="EMBL" id="LZNA01000053">
    <property type="protein sequence ID" value="OBX77137.1"/>
    <property type="molecule type" value="Genomic_DNA"/>
</dbReference>
<keyword evidence="8 11" id="KW-0786">Thiamine pyrophosphate</keyword>
<evidence type="ECO:0000256" key="1">
    <source>
        <dbReference type="ARBA" id="ARBA00001041"/>
    </source>
</evidence>
<keyword evidence="7 10" id="KW-0460">Magnesium</keyword>
<dbReference type="FunFam" id="3.40.50.970:FF:000019">
    <property type="entry name" value="Pyruvate decarboxylase isozyme"/>
    <property type="match status" value="1"/>
</dbReference>
<dbReference type="AlphaFoldDB" id="A0A1B8QBL1"/>
<dbReference type="InterPro" id="IPR047214">
    <property type="entry name" value="TPP_PDC_IPDC"/>
</dbReference>
<dbReference type="PANTHER" id="PTHR43452:SF1">
    <property type="entry name" value="PYRUVATE DECARBOXYLASE C186.09-RELATED"/>
    <property type="match status" value="1"/>
</dbReference>
<evidence type="ECO:0000256" key="7">
    <source>
        <dbReference type="ARBA" id="ARBA00022842"/>
    </source>
</evidence>
<dbReference type="Gene3D" id="3.40.50.970">
    <property type="match status" value="2"/>
</dbReference>
<dbReference type="SUPFAM" id="SSF52518">
    <property type="entry name" value="Thiamin diphosphate-binding fold (THDP-binding)"/>
    <property type="match status" value="2"/>
</dbReference>
<reference evidence="15 16" key="1">
    <citation type="submission" date="2016-06" db="EMBL/GenBank/DDBJ databases">
        <title>Draft genome of Moraxella atlantae CCUG 59586.</title>
        <authorList>
            <person name="Salva-Serra F."/>
            <person name="Engstrom-Jakobsson H."/>
            <person name="Thorell K."/>
            <person name="Gonzales-Siles L."/>
            <person name="Karlsson R."/>
            <person name="Boulund F."/>
            <person name="Engstrand L."/>
            <person name="Kristiansson E."/>
            <person name="Moore E."/>
        </authorList>
    </citation>
    <scope>NUCLEOTIDE SEQUENCE [LARGE SCALE GENOMIC DNA]</scope>
    <source>
        <strain evidence="15 16">CCUG 59586</strain>
    </source>
</reference>
<dbReference type="RefSeq" id="WP_067337970.1">
    <property type="nucleotide sequence ID" value="NZ_LZNA01000053.1"/>
</dbReference>
<comment type="catalytic activity">
    <reaction evidence="1">
        <text>a 2-oxocarboxylate + H(+) = an aldehyde + CO2</text>
        <dbReference type="Rhea" id="RHEA:11628"/>
        <dbReference type="ChEBI" id="CHEBI:15378"/>
        <dbReference type="ChEBI" id="CHEBI:16526"/>
        <dbReference type="ChEBI" id="CHEBI:17478"/>
        <dbReference type="ChEBI" id="CHEBI:35179"/>
        <dbReference type="EC" id="4.1.1.1"/>
    </reaction>
</comment>
<feature type="domain" description="Thiamine pyrophosphate enzyme central" evidence="12">
    <location>
        <begin position="205"/>
        <end position="322"/>
    </location>
</feature>
<dbReference type="FunFam" id="3.40.50.1220:FF:000009">
    <property type="entry name" value="Pyruvate decarboxylase 1"/>
    <property type="match status" value="1"/>
</dbReference>
<dbReference type="Pfam" id="PF02776">
    <property type="entry name" value="TPP_enzyme_N"/>
    <property type="match status" value="1"/>
</dbReference>
<dbReference type="GO" id="GO:0030976">
    <property type="term" value="F:thiamine pyrophosphate binding"/>
    <property type="evidence" value="ECO:0007669"/>
    <property type="project" value="InterPro"/>
</dbReference>
<dbReference type="GO" id="GO:0004737">
    <property type="term" value="F:pyruvate decarboxylase activity"/>
    <property type="evidence" value="ECO:0007669"/>
    <property type="project" value="UniProtKB-EC"/>
</dbReference>
<dbReference type="Gene3D" id="3.40.50.1220">
    <property type="entry name" value="TPP-binding domain"/>
    <property type="match status" value="1"/>
</dbReference>
<keyword evidence="15" id="KW-0670">Pyruvate</keyword>
<protein>
    <recommendedName>
        <fullName evidence="4">pyruvate decarboxylase</fullName>
        <ecNumber evidence="4">4.1.1.1</ecNumber>
    </recommendedName>
</protein>
<feature type="binding site" evidence="10">
    <location>
        <position position="479"/>
    </location>
    <ligand>
        <name>Mg(2+)</name>
        <dbReference type="ChEBI" id="CHEBI:18420"/>
    </ligand>
</feature>
<dbReference type="Pfam" id="PF00205">
    <property type="entry name" value="TPP_enzyme_M"/>
    <property type="match status" value="1"/>
</dbReference>
<dbReference type="GO" id="GO:0000287">
    <property type="term" value="F:magnesium ion binding"/>
    <property type="evidence" value="ECO:0007669"/>
    <property type="project" value="InterPro"/>
</dbReference>
<evidence type="ECO:0000259" key="12">
    <source>
        <dbReference type="Pfam" id="PF00205"/>
    </source>
</evidence>
<dbReference type="Pfam" id="PF02775">
    <property type="entry name" value="TPP_enzyme_C"/>
    <property type="match status" value="1"/>
</dbReference>
<evidence type="ECO:0000259" key="13">
    <source>
        <dbReference type="Pfam" id="PF02775"/>
    </source>
</evidence>
<evidence type="ECO:0000259" key="14">
    <source>
        <dbReference type="Pfam" id="PF02776"/>
    </source>
</evidence>
<evidence type="ECO:0000256" key="2">
    <source>
        <dbReference type="ARBA" id="ARBA00001964"/>
    </source>
</evidence>
<comment type="cofactor">
    <cofactor evidence="10">
        <name>Mg(2+)</name>
        <dbReference type="ChEBI" id="CHEBI:18420"/>
    </cofactor>
    <text evidence="10">Binds 1 Mg(2+) per subunit.</text>
</comment>
<dbReference type="PIRSF" id="PIRSF036565">
    <property type="entry name" value="Pyruvt_ip_decrb"/>
    <property type="match status" value="1"/>
</dbReference>
<feature type="binding site" evidence="10">
    <location>
        <position position="477"/>
    </location>
    <ligand>
        <name>Mg(2+)</name>
        <dbReference type="ChEBI" id="CHEBI:18420"/>
    </ligand>
</feature>
<dbReference type="InterPro" id="IPR012001">
    <property type="entry name" value="Thiamin_PyroP_enz_TPP-bd_dom"/>
</dbReference>
<comment type="cofactor">
    <cofactor evidence="2">
        <name>thiamine diphosphate</name>
        <dbReference type="ChEBI" id="CHEBI:58937"/>
    </cofactor>
</comment>
<evidence type="ECO:0000313" key="15">
    <source>
        <dbReference type="EMBL" id="OBX77137.1"/>
    </source>
</evidence>
<feature type="domain" description="Thiamine pyrophosphate enzyme TPP-binding" evidence="13">
    <location>
        <begin position="418"/>
        <end position="543"/>
    </location>
</feature>
<comment type="caution">
    <text evidence="15">The sequence shown here is derived from an EMBL/GenBank/DDBJ whole genome shotgun (WGS) entry which is preliminary data.</text>
</comment>